<comment type="caution">
    <text evidence="2">The sequence shown here is derived from an EMBL/GenBank/DDBJ whole genome shotgun (WGS) entry which is preliminary data.</text>
</comment>
<evidence type="ECO:0000313" key="3">
    <source>
        <dbReference type="Proteomes" id="UP000198287"/>
    </source>
</evidence>
<accession>A0A226D958</accession>
<sequence>MHAISIIKLNAPLAKSSVEFFSQIACLLPNDTAFHDPGSNLGQIFAFVSLHPKEFGPVTEFNKKIKLKPSTNCFALLSKPTNKFVKHDPQNYASADLYQLPYRLAMDFMMGIKMEFKYDQLFSSLLHRQHRKHPKYIGDINNDSFSVESAIEKESTECGRSVFVGSADEIGEEVTYLKRHYPRVNFYKGKDDLMSRLRGWVFQNEGTSPLPRVFTTYLESGCYSKLMEHSILRSFLRRRKWTRNAEENNQHQRVFSVDMYGNIQTIFYIFGFLLAVTFFVWVSEFIYFNRFNVVRI</sequence>
<protein>
    <submittedName>
        <fullName evidence="2">Uncharacterized protein</fullName>
    </submittedName>
</protein>
<name>A0A226D958_FOLCA</name>
<reference evidence="2 3" key="1">
    <citation type="submission" date="2015-12" db="EMBL/GenBank/DDBJ databases">
        <title>The genome of Folsomia candida.</title>
        <authorList>
            <person name="Faddeeva A."/>
            <person name="Derks M.F."/>
            <person name="Anvar Y."/>
            <person name="Smit S."/>
            <person name="Van Straalen N."/>
            <person name="Roelofs D."/>
        </authorList>
    </citation>
    <scope>NUCLEOTIDE SEQUENCE [LARGE SCALE GENOMIC DNA]</scope>
    <source>
        <strain evidence="2 3">VU population</strain>
        <tissue evidence="2">Whole body</tissue>
    </source>
</reference>
<dbReference type="Proteomes" id="UP000198287">
    <property type="component" value="Unassembled WGS sequence"/>
</dbReference>
<dbReference type="AlphaFoldDB" id="A0A226D958"/>
<keyword evidence="1" id="KW-0472">Membrane</keyword>
<gene>
    <name evidence="2" type="ORF">Fcan01_23351</name>
</gene>
<dbReference type="EMBL" id="LNIX01000028">
    <property type="protein sequence ID" value="OXA41749.1"/>
    <property type="molecule type" value="Genomic_DNA"/>
</dbReference>
<keyword evidence="1" id="KW-1133">Transmembrane helix</keyword>
<feature type="transmembrane region" description="Helical" evidence="1">
    <location>
        <begin position="266"/>
        <end position="288"/>
    </location>
</feature>
<evidence type="ECO:0000256" key="1">
    <source>
        <dbReference type="SAM" id="Phobius"/>
    </source>
</evidence>
<keyword evidence="1" id="KW-0812">Transmembrane</keyword>
<organism evidence="2 3">
    <name type="scientific">Folsomia candida</name>
    <name type="common">Springtail</name>
    <dbReference type="NCBI Taxonomy" id="158441"/>
    <lineage>
        <taxon>Eukaryota</taxon>
        <taxon>Metazoa</taxon>
        <taxon>Ecdysozoa</taxon>
        <taxon>Arthropoda</taxon>
        <taxon>Hexapoda</taxon>
        <taxon>Collembola</taxon>
        <taxon>Entomobryomorpha</taxon>
        <taxon>Isotomoidea</taxon>
        <taxon>Isotomidae</taxon>
        <taxon>Proisotominae</taxon>
        <taxon>Folsomia</taxon>
    </lineage>
</organism>
<keyword evidence="3" id="KW-1185">Reference proteome</keyword>
<evidence type="ECO:0000313" key="2">
    <source>
        <dbReference type="EMBL" id="OXA41749.1"/>
    </source>
</evidence>
<proteinExistence type="predicted"/>